<reference evidence="3 4" key="2">
    <citation type="submission" date="2020-07" db="EMBL/GenBank/DDBJ databases">
        <title>Genome assembly of wild tea tree DASZ reveals pedigree and selection history of tea varieties.</title>
        <authorList>
            <person name="Zhang W."/>
        </authorList>
    </citation>
    <scope>NUCLEOTIDE SEQUENCE [LARGE SCALE GENOMIC DNA]</scope>
    <source>
        <strain evidence="4">cv. G240</strain>
        <tissue evidence="3">Leaf</tissue>
    </source>
</reference>
<evidence type="ECO:0000256" key="1">
    <source>
        <dbReference type="SAM" id="MobiDB-lite"/>
    </source>
</evidence>
<proteinExistence type="predicted"/>
<dbReference type="AlphaFoldDB" id="A0A7J7GXF7"/>
<feature type="region of interest" description="Disordered" evidence="1">
    <location>
        <begin position="41"/>
        <end position="75"/>
    </location>
</feature>
<keyword evidence="4" id="KW-1185">Reference proteome</keyword>
<dbReference type="PANTHER" id="PTHR33179:SF29">
    <property type="entry name" value="OS06G0666400 PROTEIN"/>
    <property type="match status" value="1"/>
</dbReference>
<comment type="caution">
    <text evidence="3">The sequence shown here is derived from an EMBL/GenBank/DDBJ whole genome shotgun (WGS) entry which is preliminary data.</text>
</comment>
<gene>
    <name evidence="3" type="ORF">HYC85_018728</name>
</gene>
<evidence type="ECO:0000313" key="4">
    <source>
        <dbReference type="Proteomes" id="UP000593564"/>
    </source>
</evidence>
<dbReference type="PANTHER" id="PTHR33179">
    <property type="entry name" value="VQ MOTIF-CONTAINING PROTEIN"/>
    <property type="match status" value="1"/>
</dbReference>
<feature type="domain" description="VQ" evidence="2">
    <location>
        <begin position="81"/>
        <end position="99"/>
    </location>
</feature>
<accession>A0A7J7GXF7</accession>
<dbReference type="InterPro" id="IPR008889">
    <property type="entry name" value="VQ"/>
</dbReference>
<feature type="compositionally biased region" description="Low complexity" evidence="1">
    <location>
        <begin position="45"/>
        <end position="62"/>
    </location>
</feature>
<dbReference type="Proteomes" id="UP000593564">
    <property type="component" value="Unassembled WGS sequence"/>
</dbReference>
<dbReference type="InterPro" id="IPR039609">
    <property type="entry name" value="VQ_15/22"/>
</dbReference>
<evidence type="ECO:0000313" key="3">
    <source>
        <dbReference type="EMBL" id="KAF5944651.1"/>
    </source>
</evidence>
<reference evidence="4" key="1">
    <citation type="journal article" date="2020" name="Nat. Commun.">
        <title>Genome assembly of wild tea tree DASZ reveals pedigree and selection history of tea varieties.</title>
        <authorList>
            <person name="Zhang W."/>
            <person name="Zhang Y."/>
            <person name="Qiu H."/>
            <person name="Guo Y."/>
            <person name="Wan H."/>
            <person name="Zhang X."/>
            <person name="Scossa F."/>
            <person name="Alseekh S."/>
            <person name="Zhang Q."/>
            <person name="Wang P."/>
            <person name="Xu L."/>
            <person name="Schmidt M.H."/>
            <person name="Jia X."/>
            <person name="Li D."/>
            <person name="Zhu A."/>
            <person name="Guo F."/>
            <person name="Chen W."/>
            <person name="Ni D."/>
            <person name="Usadel B."/>
            <person name="Fernie A.R."/>
            <person name="Wen W."/>
        </authorList>
    </citation>
    <scope>NUCLEOTIDE SEQUENCE [LARGE SCALE GENOMIC DNA]</scope>
    <source>
        <strain evidence="4">cv. G240</strain>
    </source>
</reference>
<dbReference type="Pfam" id="PF05678">
    <property type="entry name" value="VQ"/>
    <property type="match status" value="1"/>
</dbReference>
<evidence type="ECO:0000259" key="2">
    <source>
        <dbReference type="Pfam" id="PF05678"/>
    </source>
</evidence>
<dbReference type="EMBL" id="JACBKZ010000008">
    <property type="protein sequence ID" value="KAF5944651.1"/>
    <property type="molecule type" value="Genomic_DNA"/>
</dbReference>
<name>A0A7J7GXF7_CAMSI</name>
<organism evidence="3 4">
    <name type="scientific">Camellia sinensis</name>
    <name type="common">Tea plant</name>
    <name type="synonym">Thea sinensis</name>
    <dbReference type="NCBI Taxonomy" id="4442"/>
    <lineage>
        <taxon>Eukaryota</taxon>
        <taxon>Viridiplantae</taxon>
        <taxon>Streptophyta</taxon>
        <taxon>Embryophyta</taxon>
        <taxon>Tracheophyta</taxon>
        <taxon>Spermatophyta</taxon>
        <taxon>Magnoliopsida</taxon>
        <taxon>eudicotyledons</taxon>
        <taxon>Gunneridae</taxon>
        <taxon>Pentapetalae</taxon>
        <taxon>asterids</taxon>
        <taxon>Ericales</taxon>
        <taxon>Theaceae</taxon>
        <taxon>Camellia</taxon>
    </lineage>
</organism>
<feature type="compositionally biased region" description="Basic residues" evidence="1">
    <location>
        <begin position="66"/>
        <end position="75"/>
    </location>
</feature>
<protein>
    <recommendedName>
        <fullName evidence="2">VQ domain-containing protein</fullName>
    </recommendedName>
</protein>
<sequence length="222" mass="24593">MNDNLLGYDEWLQRYQETIAGQVAQPGGLSHDATVITTRASTDPNMLSSSNSGTSSGNPKGSISKPIRRRSRVSKRTPITLLKANATNFRALVQQFTGCRVATTLSFGARTGPVNLNFAMGSQHSDITANNSMKGSFECNFNDRQTQTQTHIQIQQQKQQEQQHRHHHQQQMYYQEKQCIVSSENISPSDGYASTCSNPTTPNVLEDLVLDNISLYELIGDA</sequence>